<dbReference type="GeneID" id="111009925"/>
<dbReference type="InterPro" id="IPR008974">
    <property type="entry name" value="TRAF-like"/>
</dbReference>
<dbReference type="OrthoDB" id="1883087at2759"/>
<dbReference type="CDD" id="cd00121">
    <property type="entry name" value="MATH"/>
    <property type="match status" value="2"/>
</dbReference>
<dbReference type="Proteomes" id="UP000504603">
    <property type="component" value="Unplaced"/>
</dbReference>
<dbReference type="Pfam" id="PF22486">
    <property type="entry name" value="MATH_2"/>
    <property type="match status" value="2"/>
</dbReference>
<evidence type="ECO:0000313" key="2">
    <source>
        <dbReference type="Proteomes" id="UP000504603"/>
    </source>
</evidence>
<proteinExistence type="predicted"/>
<sequence length="316" mass="35638">MADLIGGDMDEIARYVSDVPPAHYTVKIESFSLFAKNSVDRFESGEFEAGGYKWKLVLHPLGNKSKNVNDHISLYLEIAGTDSLQSNWEVFVVYRLFLLDQNNDNYHTVEDGKWKPRRFRGMKKEWGFDKYISLKEFNDSSNGYAVDDLCVFGAEVFVCKENFKGGRGECLSMIKNPIIYKHIWKIDNFSKLGAESHESAIFNAGEKKWKIRVYPKGRGSGEGSHLSLFVALADPTTLHPATKIYAEVTLRVQDQVHSKHNSGKVSYWFNASNPEVGGLRFIPLSNFRQPNMGFLVKDVCVVEAEVSVIGVANAFS</sequence>
<dbReference type="InterPro" id="IPR002083">
    <property type="entry name" value="MATH/TRAF_dom"/>
</dbReference>
<accession>A0A6J1CEA8</accession>
<dbReference type="SMART" id="SM00061">
    <property type="entry name" value="MATH"/>
    <property type="match status" value="2"/>
</dbReference>
<dbReference type="PANTHER" id="PTHR46162">
    <property type="entry name" value="TRAF-LIKE FAMILY PROTEIN"/>
    <property type="match status" value="1"/>
</dbReference>
<dbReference type="RefSeq" id="XP_022138858.1">
    <property type="nucleotide sequence ID" value="XM_022283166.1"/>
</dbReference>
<dbReference type="SUPFAM" id="SSF49599">
    <property type="entry name" value="TRAF domain-like"/>
    <property type="match status" value="2"/>
</dbReference>
<name>A0A6J1CEA8_MOMCH</name>
<keyword evidence="2" id="KW-1185">Reference proteome</keyword>
<dbReference type="PROSITE" id="PS50144">
    <property type="entry name" value="MATH"/>
    <property type="match status" value="2"/>
</dbReference>
<dbReference type="PANTHER" id="PTHR46162:SF2">
    <property type="entry name" value="ANKYRIN REPEAT-CONTAINING PROTEIN-RELATED"/>
    <property type="match status" value="1"/>
</dbReference>
<reference evidence="3" key="1">
    <citation type="submission" date="2025-08" db="UniProtKB">
        <authorList>
            <consortium name="RefSeq"/>
        </authorList>
    </citation>
    <scope>IDENTIFICATION</scope>
    <source>
        <strain evidence="3">OHB3-1</strain>
    </source>
</reference>
<evidence type="ECO:0000259" key="1">
    <source>
        <dbReference type="PROSITE" id="PS50144"/>
    </source>
</evidence>
<dbReference type="KEGG" id="mcha:111009925"/>
<dbReference type="Gene3D" id="2.60.210.10">
    <property type="entry name" value="Apoptosis, Tumor Necrosis Factor Receptor Associated Protein 2, Chain A"/>
    <property type="match status" value="2"/>
</dbReference>
<evidence type="ECO:0000313" key="3">
    <source>
        <dbReference type="RefSeq" id="XP_022138858.1"/>
    </source>
</evidence>
<dbReference type="AlphaFoldDB" id="A0A6J1CEA8"/>
<protein>
    <submittedName>
        <fullName evidence="3">Uncharacterized protein LOC111009925</fullName>
    </submittedName>
</protein>
<feature type="domain" description="MATH" evidence="1">
    <location>
        <begin position="179"/>
        <end position="306"/>
    </location>
</feature>
<gene>
    <name evidence="3" type="primary">LOC111009925</name>
</gene>
<feature type="domain" description="MATH" evidence="1">
    <location>
        <begin position="21"/>
        <end position="156"/>
    </location>
</feature>
<organism evidence="2 3">
    <name type="scientific">Momordica charantia</name>
    <name type="common">Bitter gourd</name>
    <name type="synonym">Balsam pear</name>
    <dbReference type="NCBI Taxonomy" id="3673"/>
    <lineage>
        <taxon>Eukaryota</taxon>
        <taxon>Viridiplantae</taxon>
        <taxon>Streptophyta</taxon>
        <taxon>Embryophyta</taxon>
        <taxon>Tracheophyta</taxon>
        <taxon>Spermatophyta</taxon>
        <taxon>Magnoliopsida</taxon>
        <taxon>eudicotyledons</taxon>
        <taxon>Gunneridae</taxon>
        <taxon>Pentapetalae</taxon>
        <taxon>rosids</taxon>
        <taxon>fabids</taxon>
        <taxon>Cucurbitales</taxon>
        <taxon>Cucurbitaceae</taxon>
        <taxon>Momordiceae</taxon>
        <taxon>Momordica</taxon>
    </lineage>
</organism>